<gene>
    <name evidence="1" type="ORF">HA48_08515</name>
</gene>
<dbReference type="OrthoDB" id="7068674at2"/>
<name>A0A1X1DAD3_9GAMM</name>
<accession>A0A1X1DAD3</accession>
<dbReference type="RefSeq" id="WP_128600656.1">
    <property type="nucleotide sequence ID" value="NZ_MLFS01000018.1"/>
</dbReference>
<dbReference type="EMBL" id="MLFS01000018">
    <property type="protein sequence ID" value="ORM73604.1"/>
    <property type="molecule type" value="Genomic_DNA"/>
</dbReference>
<sequence>MSEFLTNLIMSLVTGGYMGIVVSKAVAFSNLKKEALRIIRTIDTLGPKGNYFHNTERVKELPLLSSELLGLKHQGAGRELMRIFNAVNKEIYTPSEDPSLRSKILEESQVTVRKLKPSKKPLFNPFDLSL</sequence>
<proteinExistence type="predicted"/>
<dbReference type="Proteomes" id="UP000193104">
    <property type="component" value="Unassembled WGS sequence"/>
</dbReference>
<dbReference type="AlphaFoldDB" id="A0A1X1DAD3"/>
<reference evidence="1 2" key="1">
    <citation type="journal article" date="2017" name="Antonie Van Leeuwenhoek">
        <title>Phylogenomic resolution of the bacterial genus Pantoea and its relationship with Erwinia and Tatumella.</title>
        <authorList>
            <person name="Palmer M."/>
            <person name="Steenkamp E.T."/>
            <person name="Coetzee M.P."/>
            <person name="Chan W.Y."/>
            <person name="van Zyl E."/>
            <person name="De Maayer P."/>
            <person name="Coutinho T.A."/>
            <person name="Blom J."/>
            <person name="Smits T.H."/>
            <person name="Duffy B."/>
            <person name="Venter S.N."/>
        </authorList>
    </citation>
    <scope>NUCLEOTIDE SEQUENCE [LARGE SCALE GENOMIC DNA]</scope>
    <source>
        <strain evidence="1 2">LMG 26277</strain>
    </source>
</reference>
<organism evidence="1 2">
    <name type="scientific">Pantoea wallisii</name>
    <dbReference type="NCBI Taxonomy" id="1076551"/>
    <lineage>
        <taxon>Bacteria</taxon>
        <taxon>Pseudomonadati</taxon>
        <taxon>Pseudomonadota</taxon>
        <taxon>Gammaproteobacteria</taxon>
        <taxon>Enterobacterales</taxon>
        <taxon>Erwiniaceae</taxon>
        <taxon>Pantoea</taxon>
    </lineage>
</organism>
<protein>
    <submittedName>
        <fullName evidence="1">Uncharacterized protein</fullName>
    </submittedName>
</protein>
<keyword evidence="2" id="KW-1185">Reference proteome</keyword>
<evidence type="ECO:0000313" key="2">
    <source>
        <dbReference type="Proteomes" id="UP000193104"/>
    </source>
</evidence>
<comment type="caution">
    <text evidence="1">The sequence shown here is derived from an EMBL/GenBank/DDBJ whole genome shotgun (WGS) entry which is preliminary data.</text>
</comment>
<evidence type="ECO:0000313" key="1">
    <source>
        <dbReference type="EMBL" id="ORM73604.1"/>
    </source>
</evidence>